<accession>A0ABZ2C2U6</accession>
<geneLocation type="plasmid" evidence="1 2">
    <name>pROLI81</name>
</geneLocation>
<reference evidence="1 2" key="1">
    <citation type="submission" date="2024-01" db="EMBL/GenBank/DDBJ databases">
        <title>Roseobacter fucihabitans sp. nov., isolated from the brown alga Fucus spiralis.</title>
        <authorList>
            <person name="Hahnke S."/>
            <person name="Berger M."/>
            <person name="Schlingloff A."/>
            <person name="Athale I."/>
            <person name="Neumann-Schaal M."/>
            <person name="Adenaya A."/>
            <person name="Poehlein A."/>
            <person name="Daniel R."/>
            <person name="Pertersen J."/>
            <person name="Brinkhoff T."/>
        </authorList>
    </citation>
    <scope>NUCLEOTIDE SEQUENCE [LARGE SCALE GENOMIC DNA]</scope>
    <source>
        <strain evidence="1 2">B14</strain>
        <plasmid evidence="1 2">pROLI81</plasmid>
    </source>
</reference>
<evidence type="ECO:0008006" key="3">
    <source>
        <dbReference type="Google" id="ProtNLM"/>
    </source>
</evidence>
<evidence type="ECO:0000313" key="1">
    <source>
        <dbReference type="EMBL" id="WVX51672.1"/>
    </source>
</evidence>
<keyword evidence="1" id="KW-0614">Plasmid</keyword>
<protein>
    <recommendedName>
        <fullName evidence="3">Transposase</fullName>
    </recommendedName>
</protein>
<evidence type="ECO:0000313" key="2">
    <source>
        <dbReference type="Proteomes" id="UP001318682"/>
    </source>
</evidence>
<gene>
    <name evidence="1" type="ORF">ROLI_047740</name>
</gene>
<organism evidence="1 2">
    <name type="scientific">Roseobacter fucihabitans</name>
    <dbReference type="NCBI Taxonomy" id="1537242"/>
    <lineage>
        <taxon>Bacteria</taxon>
        <taxon>Pseudomonadati</taxon>
        <taxon>Pseudomonadota</taxon>
        <taxon>Alphaproteobacteria</taxon>
        <taxon>Rhodobacterales</taxon>
        <taxon>Roseobacteraceae</taxon>
        <taxon>Roseobacter</taxon>
    </lineage>
</organism>
<keyword evidence="2" id="KW-1185">Reference proteome</keyword>
<name>A0ABZ2C2U6_9RHOB</name>
<sequence length="72" mass="8295">MGQRDIRRLLVTGAMSVISASERKGRCDDPWLANMLKRKPRMLFAVALANRMARQLWAMMVTEKNYEIRAAV</sequence>
<proteinExistence type="predicted"/>
<dbReference type="EMBL" id="CP143426">
    <property type="protein sequence ID" value="WVX51672.1"/>
    <property type="molecule type" value="Genomic_DNA"/>
</dbReference>
<dbReference type="Proteomes" id="UP001318682">
    <property type="component" value="Plasmid pROLI81"/>
</dbReference>